<organism evidence="1 2">
    <name type="scientific">Trema orientale</name>
    <name type="common">Charcoal tree</name>
    <name type="synonym">Celtis orientalis</name>
    <dbReference type="NCBI Taxonomy" id="63057"/>
    <lineage>
        <taxon>Eukaryota</taxon>
        <taxon>Viridiplantae</taxon>
        <taxon>Streptophyta</taxon>
        <taxon>Embryophyta</taxon>
        <taxon>Tracheophyta</taxon>
        <taxon>Spermatophyta</taxon>
        <taxon>Magnoliopsida</taxon>
        <taxon>eudicotyledons</taxon>
        <taxon>Gunneridae</taxon>
        <taxon>Pentapetalae</taxon>
        <taxon>rosids</taxon>
        <taxon>fabids</taxon>
        <taxon>Rosales</taxon>
        <taxon>Cannabaceae</taxon>
        <taxon>Trema</taxon>
    </lineage>
</organism>
<accession>A0A2P5CJM9</accession>
<evidence type="ECO:0000313" key="2">
    <source>
        <dbReference type="Proteomes" id="UP000237000"/>
    </source>
</evidence>
<reference evidence="2" key="1">
    <citation type="submission" date="2016-06" db="EMBL/GenBank/DDBJ databases">
        <title>Parallel loss of symbiosis genes in relatives of nitrogen-fixing non-legume Parasponia.</title>
        <authorList>
            <person name="Van Velzen R."/>
            <person name="Holmer R."/>
            <person name="Bu F."/>
            <person name="Rutten L."/>
            <person name="Van Zeijl A."/>
            <person name="Liu W."/>
            <person name="Santuari L."/>
            <person name="Cao Q."/>
            <person name="Sharma T."/>
            <person name="Shen D."/>
            <person name="Roswanjaya Y."/>
            <person name="Wardhani T."/>
            <person name="Kalhor M.S."/>
            <person name="Jansen J."/>
            <person name="Van den Hoogen J."/>
            <person name="Gungor B."/>
            <person name="Hartog M."/>
            <person name="Hontelez J."/>
            <person name="Verver J."/>
            <person name="Yang W.-C."/>
            <person name="Schijlen E."/>
            <person name="Repin R."/>
            <person name="Schilthuizen M."/>
            <person name="Schranz E."/>
            <person name="Heidstra R."/>
            <person name="Miyata K."/>
            <person name="Fedorova E."/>
            <person name="Kohlen W."/>
            <person name="Bisseling T."/>
            <person name="Smit S."/>
            <person name="Geurts R."/>
        </authorList>
    </citation>
    <scope>NUCLEOTIDE SEQUENCE [LARGE SCALE GENOMIC DNA]</scope>
    <source>
        <strain evidence="2">cv. RG33-2</strain>
    </source>
</reference>
<sequence length="63" mass="7350">IRCLVIETTFKRGEIVFALRTRPHPLDHCCQISESFNYIASDNDCLRTAINPIDYYLAFISER</sequence>
<dbReference type="InParanoid" id="A0A2P5CJM9"/>
<evidence type="ECO:0000313" key="1">
    <source>
        <dbReference type="EMBL" id="PON61224.1"/>
    </source>
</evidence>
<name>A0A2P5CJM9_TREOI</name>
<dbReference type="EMBL" id="JXTC01000357">
    <property type="protein sequence ID" value="PON61224.1"/>
    <property type="molecule type" value="Genomic_DNA"/>
</dbReference>
<keyword evidence="2" id="KW-1185">Reference proteome</keyword>
<dbReference type="Proteomes" id="UP000237000">
    <property type="component" value="Unassembled WGS sequence"/>
</dbReference>
<protein>
    <submittedName>
        <fullName evidence="1">Uncharacterized protein</fullName>
    </submittedName>
</protein>
<dbReference type="OrthoDB" id="10439083at2759"/>
<gene>
    <name evidence="1" type="ORF">TorRG33x02_282450</name>
</gene>
<proteinExistence type="predicted"/>
<dbReference type="AlphaFoldDB" id="A0A2P5CJM9"/>
<comment type="caution">
    <text evidence="1">The sequence shown here is derived from an EMBL/GenBank/DDBJ whole genome shotgun (WGS) entry which is preliminary data.</text>
</comment>
<feature type="non-terminal residue" evidence="1">
    <location>
        <position position="1"/>
    </location>
</feature>